<evidence type="ECO:0000313" key="3">
    <source>
        <dbReference type="Proteomes" id="UP000186583"/>
    </source>
</evidence>
<dbReference type="InterPro" id="IPR053221">
    <property type="entry name" value="Burnettramic_acid_biosynth"/>
</dbReference>
<gene>
    <name evidence="2" type="ORF">CCHL11_07606</name>
</gene>
<dbReference type="OrthoDB" id="3433125at2759"/>
<comment type="caution">
    <text evidence="2">The sequence shown here is derived from an EMBL/GenBank/DDBJ whole genome shotgun (WGS) entry which is preliminary data.</text>
</comment>
<dbReference type="PANTHER" id="PTHR38887:SF1">
    <property type="entry name" value="RAS MODIFICATION PROTEIN ERF4"/>
    <property type="match status" value="1"/>
</dbReference>
<protein>
    <submittedName>
        <fullName evidence="2">Uncharacterized protein</fullName>
    </submittedName>
</protein>
<keyword evidence="3" id="KW-1185">Reference proteome</keyword>
<dbReference type="EMBL" id="MPGH01000055">
    <property type="protein sequence ID" value="OLN93244.1"/>
    <property type="molecule type" value="Genomic_DNA"/>
</dbReference>
<dbReference type="PANTHER" id="PTHR38887">
    <property type="entry name" value="CHROMOSOME 21, WHOLE GENOME SHOTGUN SEQUENCE"/>
    <property type="match status" value="1"/>
</dbReference>
<proteinExistence type="predicted"/>
<organism evidence="2 3">
    <name type="scientific">Colletotrichum chlorophyti</name>
    <dbReference type="NCBI Taxonomy" id="708187"/>
    <lineage>
        <taxon>Eukaryota</taxon>
        <taxon>Fungi</taxon>
        <taxon>Dikarya</taxon>
        <taxon>Ascomycota</taxon>
        <taxon>Pezizomycotina</taxon>
        <taxon>Sordariomycetes</taxon>
        <taxon>Hypocreomycetidae</taxon>
        <taxon>Glomerellales</taxon>
        <taxon>Glomerellaceae</taxon>
        <taxon>Colletotrichum</taxon>
    </lineage>
</organism>
<evidence type="ECO:0000313" key="2">
    <source>
        <dbReference type="EMBL" id="OLN93244.1"/>
    </source>
</evidence>
<evidence type="ECO:0000256" key="1">
    <source>
        <dbReference type="SAM" id="MobiDB-lite"/>
    </source>
</evidence>
<feature type="region of interest" description="Disordered" evidence="1">
    <location>
        <begin position="251"/>
        <end position="348"/>
    </location>
</feature>
<feature type="compositionally biased region" description="Basic and acidic residues" evidence="1">
    <location>
        <begin position="300"/>
        <end position="315"/>
    </location>
</feature>
<accession>A0A1Q8RZQ1</accession>
<sequence>MGVDQDTFLDFIDTFNKSILPNPWINTLNLVGFVEYAVPEPAMMLLGIGLDIATTAALEAHSRFRSNKFLDRVNEGFFNPRGLMCHIVTWQTEVNYDGRVDGLGEMPPMSRSDPDFFQSIKDVAAQKTSAEDGWEAWKGQMGEMMRPFSSDFASPEPAPLVFPSLDTAATGEGKVDGVKKKNALDRSEKWVDEYMDKRSQAKWVVKHAGNPAANALAKPEFRSRYADPNHPAASGDVVALVTGGRWQYNSDEVDSKKAAKKDKEEEKKRKKEEAKKERQEAEEAKKEAERAKRQAKKKQKQEAEKEKKEAKMEKEKKKKRKTEGSEDNQSDVDAKLAVTEGRPVDGNDETLLKKDVLYLVVVNLPSKEETMQAGESIV</sequence>
<feature type="compositionally biased region" description="Basic and acidic residues" evidence="1">
    <location>
        <begin position="253"/>
        <end position="292"/>
    </location>
</feature>
<name>A0A1Q8RZQ1_9PEZI</name>
<reference evidence="2 3" key="1">
    <citation type="submission" date="2016-11" db="EMBL/GenBank/DDBJ databases">
        <title>Draft Genome Assembly of Colletotrichum chlorophyti a pathogen of herbaceous plants.</title>
        <authorList>
            <person name="Gan P."/>
            <person name="Narusaka M."/>
            <person name="Tsushima A."/>
            <person name="Narusaka Y."/>
            <person name="Takano Y."/>
            <person name="Shirasu K."/>
        </authorList>
    </citation>
    <scope>NUCLEOTIDE SEQUENCE [LARGE SCALE GENOMIC DNA]</scope>
    <source>
        <strain evidence="2 3">NTL11</strain>
    </source>
</reference>
<dbReference type="Proteomes" id="UP000186583">
    <property type="component" value="Unassembled WGS sequence"/>
</dbReference>
<dbReference type="AlphaFoldDB" id="A0A1Q8RZQ1"/>